<dbReference type="Proteomes" id="UP000790377">
    <property type="component" value="Unassembled WGS sequence"/>
</dbReference>
<dbReference type="EMBL" id="MU267608">
    <property type="protein sequence ID" value="KAH7914859.1"/>
    <property type="molecule type" value="Genomic_DNA"/>
</dbReference>
<evidence type="ECO:0000313" key="2">
    <source>
        <dbReference type="Proteomes" id="UP000790377"/>
    </source>
</evidence>
<accession>A0ACB8AND6</accession>
<evidence type="ECO:0000313" key="1">
    <source>
        <dbReference type="EMBL" id="KAH7914859.1"/>
    </source>
</evidence>
<organism evidence="1 2">
    <name type="scientific">Hygrophoropsis aurantiaca</name>
    <dbReference type="NCBI Taxonomy" id="72124"/>
    <lineage>
        <taxon>Eukaryota</taxon>
        <taxon>Fungi</taxon>
        <taxon>Dikarya</taxon>
        <taxon>Basidiomycota</taxon>
        <taxon>Agaricomycotina</taxon>
        <taxon>Agaricomycetes</taxon>
        <taxon>Agaricomycetidae</taxon>
        <taxon>Boletales</taxon>
        <taxon>Coniophorineae</taxon>
        <taxon>Hygrophoropsidaceae</taxon>
        <taxon>Hygrophoropsis</taxon>
    </lineage>
</organism>
<protein>
    <submittedName>
        <fullName evidence="1">Uncharacterized protein</fullName>
    </submittedName>
</protein>
<sequence>MSTLDRKALLSLDIIIVGGSNSGLATAFRLCKAGHRVRIFERGSKSDKYPGGIRLPPNLTKILDEWGLGQQLAQQAQSTQGSQCISVETGETIGHMQWGAEVMAELGSQFMLMHYSDFRSILQEAAVSAGVQISYNKAVVRVFPDPSHIQLLDGEEIYADLIIGADGPSSVVREAIVNPKLEDPQMGSDKVLVYSVTIPRERLKEDPELDAFTNPELGGPQYPFFMGHSRLAVGFPMRGGSEYTLQLCFRDDSVDSTDAKDWDMPISGEALKSITGDLRLQKILNLSSSIYRVRYVDREPLSEWMDQSGRLLVIGEAAHPSIPCGNHACSLQIEDAEVLGTLFSRLHSWDQIHHLTEAFQELRQARCDAIRQSDKIALRLALLPPGPDRNARNDMLRSMMPHAGPQGWSDEKIRCQWEEVRMVFGYSAREAAEDWWIMWGLLRERSKTRELYDKMQVPIEVTEVTRQDDTTAN</sequence>
<name>A0ACB8AND6_9AGAM</name>
<keyword evidence="2" id="KW-1185">Reference proteome</keyword>
<proteinExistence type="predicted"/>
<reference evidence="1" key="1">
    <citation type="journal article" date="2021" name="New Phytol.">
        <title>Evolutionary innovations through gain and loss of genes in the ectomycorrhizal Boletales.</title>
        <authorList>
            <person name="Wu G."/>
            <person name="Miyauchi S."/>
            <person name="Morin E."/>
            <person name="Kuo A."/>
            <person name="Drula E."/>
            <person name="Varga T."/>
            <person name="Kohler A."/>
            <person name="Feng B."/>
            <person name="Cao Y."/>
            <person name="Lipzen A."/>
            <person name="Daum C."/>
            <person name="Hundley H."/>
            <person name="Pangilinan J."/>
            <person name="Johnson J."/>
            <person name="Barry K."/>
            <person name="LaButti K."/>
            <person name="Ng V."/>
            <person name="Ahrendt S."/>
            <person name="Min B."/>
            <person name="Choi I.G."/>
            <person name="Park H."/>
            <person name="Plett J.M."/>
            <person name="Magnuson J."/>
            <person name="Spatafora J.W."/>
            <person name="Nagy L.G."/>
            <person name="Henrissat B."/>
            <person name="Grigoriev I.V."/>
            <person name="Yang Z.L."/>
            <person name="Xu J."/>
            <person name="Martin F.M."/>
        </authorList>
    </citation>
    <scope>NUCLEOTIDE SEQUENCE</scope>
    <source>
        <strain evidence="1">ATCC 28755</strain>
    </source>
</reference>
<gene>
    <name evidence="1" type="ORF">BJ138DRAFT_1143109</name>
</gene>
<comment type="caution">
    <text evidence="1">The sequence shown here is derived from an EMBL/GenBank/DDBJ whole genome shotgun (WGS) entry which is preliminary data.</text>
</comment>